<dbReference type="PANTHER" id="PTHR37984:SF5">
    <property type="entry name" value="PROTEIN NYNRIN-LIKE"/>
    <property type="match status" value="1"/>
</dbReference>
<keyword evidence="10" id="KW-0233">DNA recombination</keyword>
<dbReference type="CDD" id="cd01647">
    <property type="entry name" value="RT_LTR"/>
    <property type="match status" value="1"/>
</dbReference>
<dbReference type="EMBL" id="BKCJ010004782">
    <property type="protein sequence ID" value="GEU63057.1"/>
    <property type="molecule type" value="Genomic_DNA"/>
</dbReference>
<evidence type="ECO:0000256" key="2">
    <source>
        <dbReference type="ARBA" id="ARBA00022723"/>
    </source>
</evidence>
<dbReference type="GO" id="GO:0015074">
    <property type="term" value="P:DNA integration"/>
    <property type="evidence" value="ECO:0007669"/>
    <property type="project" value="UniProtKB-KW"/>
</dbReference>
<evidence type="ECO:0000256" key="4">
    <source>
        <dbReference type="ARBA" id="ARBA00022801"/>
    </source>
</evidence>
<evidence type="ECO:0000256" key="9">
    <source>
        <dbReference type="ARBA" id="ARBA00023125"/>
    </source>
</evidence>
<feature type="compositionally biased region" description="Pro residues" evidence="12">
    <location>
        <begin position="259"/>
        <end position="273"/>
    </location>
</feature>
<evidence type="ECO:0000256" key="10">
    <source>
        <dbReference type="ARBA" id="ARBA00023172"/>
    </source>
</evidence>
<dbReference type="InterPro" id="IPR041588">
    <property type="entry name" value="Integrase_H2C2"/>
</dbReference>
<dbReference type="Pfam" id="PF24626">
    <property type="entry name" value="SH3_Tf2-1"/>
    <property type="match status" value="1"/>
</dbReference>
<dbReference type="InterPro" id="IPR041577">
    <property type="entry name" value="RT_RNaseH_2"/>
</dbReference>
<dbReference type="Pfam" id="PF17919">
    <property type="entry name" value="RT_RNaseH_2"/>
    <property type="match status" value="1"/>
</dbReference>
<evidence type="ECO:0000256" key="11">
    <source>
        <dbReference type="ARBA" id="ARBA00023268"/>
    </source>
</evidence>
<keyword evidence="4" id="KW-0378">Hydrolase</keyword>
<accession>A0A6L2LQ27</accession>
<dbReference type="GO" id="GO:0003677">
    <property type="term" value="F:DNA binding"/>
    <property type="evidence" value="ECO:0007669"/>
    <property type="project" value="UniProtKB-KW"/>
</dbReference>
<dbReference type="InterPro" id="IPR043502">
    <property type="entry name" value="DNA/RNA_pol_sf"/>
</dbReference>
<keyword evidence="8" id="KW-0239">DNA-directed DNA polymerase</keyword>
<evidence type="ECO:0000313" key="14">
    <source>
        <dbReference type="EMBL" id="GEU63057.1"/>
    </source>
</evidence>
<dbReference type="Gene3D" id="1.10.340.70">
    <property type="match status" value="1"/>
</dbReference>
<feature type="region of interest" description="Disordered" evidence="12">
    <location>
        <begin position="252"/>
        <end position="284"/>
    </location>
</feature>
<keyword evidence="2" id="KW-0479">Metal-binding</keyword>
<organism evidence="14">
    <name type="scientific">Tanacetum cinerariifolium</name>
    <name type="common">Dalmatian daisy</name>
    <name type="synonym">Chrysanthemum cinerariifolium</name>
    <dbReference type="NCBI Taxonomy" id="118510"/>
    <lineage>
        <taxon>Eukaryota</taxon>
        <taxon>Viridiplantae</taxon>
        <taxon>Streptophyta</taxon>
        <taxon>Embryophyta</taxon>
        <taxon>Tracheophyta</taxon>
        <taxon>Spermatophyta</taxon>
        <taxon>Magnoliopsida</taxon>
        <taxon>eudicotyledons</taxon>
        <taxon>Gunneridae</taxon>
        <taxon>Pentapetalae</taxon>
        <taxon>asterids</taxon>
        <taxon>campanulids</taxon>
        <taxon>Asterales</taxon>
        <taxon>Asteraceae</taxon>
        <taxon>Asteroideae</taxon>
        <taxon>Anthemideae</taxon>
        <taxon>Anthemidinae</taxon>
        <taxon>Tanacetum</taxon>
    </lineage>
</organism>
<keyword evidence="11" id="KW-0511">Multifunctional enzyme</keyword>
<feature type="region of interest" description="Disordered" evidence="12">
    <location>
        <begin position="704"/>
        <end position="736"/>
    </location>
</feature>
<evidence type="ECO:0000256" key="7">
    <source>
        <dbReference type="ARBA" id="ARBA00022918"/>
    </source>
</evidence>
<evidence type="ECO:0000259" key="13">
    <source>
        <dbReference type="PROSITE" id="PS50994"/>
    </source>
</evidence>
<dbReference type="InterPro" id="IPR001584">
    <property type="entry name" value="Integrase_cat-core"/>
</dbReference>
<dbReference type="GO" id="GO:0046872">
    <property type="term" value="F:metal ion binding"/>
    <property type="evidence" value="ECO:0007669"/>
    <property type="project" value="UniProtKB-KW"/>
</dbReference>
<feature type="compositionally biased region" description="Acidic residues" evidence="12">
    <location>
        <begin position="704"/>
        <end position="734"/>
    </location>
</feature>
<dbReference type="Pfam" id="PF17921">
    <property type="entry name" value="Integrase_H2C2"/>
    <property type="match status" value="1"/>
</dbReference>
<comment type="caution">
    <text evidence="14">The sequence shown here is derived from an EMBL/GenBank/DDBJ whole genome shotgun (WGS) entry which is preliminary data.</text>
</comment>
<proteinExistence type="predicted"/>
<keyword evidence="3" id="KW-0064">Aspartyl protease</keyword>
<dbReference type="SUPFAM" id="SSF56672">
    <property type="entry name" value="DNA/RNA polymerases"/>
    <property type="match status" value="1"/>
</dbReference>
<keyword evidence="5" id="KW-0460">Magnesium</keyword>
<dbReference type="GO" id="GO:0006310">
    <property type="term" value="P:DNA recombination"/>
    <property type="evidence" value="ECO:0007669"/>
    <property type="project" value="UniProtKB-KW"/>
</dbReference>
<dbReference type="InterPro" id="IPR012337">
    <property type="entry name" value="RNaseH-like_sf"/>
</dbReference>
<dbReference type="Gene3D" id="3.10.10.10">
    <property type="entry name" value="HIV Type 1 Reverse Transcriptase, subunit A, domain 1"/>
    <property type="match status" value="1"/>
</dbReference>
<protein>
    <recommendedName>
        <fullName evidence="13">Integrase catalytic domain-containing protein</fullName>
    </recommendedName>
</protein>
<keyword evidence="8" id="KW-0548">Nucleotidyltransferase</keyword>
<evidence type="ECO:0000256" key="1">
    <source>
        <dbReference type="ARBA" id="ARBA00022670"/>
    </source>
</evidence>
<evidence type="ECO:0000256" key="8">
    <source>
        <dbReference type="ARBA" id="ARBA00022932"/>
    </source>
</evidence>
<dbReference type="InterPro" id="IPR056924">
    <property type="entry name" value="SH3_Tf2-1"/>
</dbReference>
<dbReference type="GO" id="GO:0004190">
    <property type="term" value="F:aspartic-type endopeptidase activity"/>
    <property type="evidence" value="ECO:0007669"/>
    <property type="project" value="UniProtKB-KW"/>
</dbReference>
<dbReference type="InterPro" id="IPR043128">
    <property type="entry name" value="Rev_trsase/Diguanyl_cyclase"/>
</dbReference>
<dbReference type="GO" id="GO:0003964">
    <property type="term" value="F:RNA-directed DNA polymerase activity"/>
    <property type="evidence" value="ECO:0007669"/>
    <property type="project" value="UniProtKB-KW"/>
</dbReference>
<dbReference type="Gene3D" id="3.30.420.10">
    <property type="entry name" value="Ribonuclease H-like superfamily/Ribonuclease H"/>
    <property type="match status" value="1"/>
</dbReference>
<dbReference type="GO" id="GO:0003887">
    <property type="term" value="F:DNA-directed DNA polymerase activity"/>
    <property type="evidence" value="ECO:0007669"/>
    <property type="project" value="UniProtKB-KW"/>
</dbReference>
<reference evidence="14" key="1">
    <citation type="journal article" date="2019" name="Sci. Rep.">
        <title>Draft genome of Tanacetum cinerariifolium, the natural source of mosquito coil.</title>
        <authorList>
            <person name="Yamashiro T."/>
            <person name="Shiraishi A."/>
            <person name="Satake H."/>
            <person name="Nakayama K."/>
        </authorList>
    </citation>
    <scope>NUCLEOTIDE SEQUENCE</scope>
</reference>
<dbReference type="PANTHER" id="PTHR37984">
    <property type="entry name" value="PROTEIN CBG26694"/>
    <property type="match status" value="1"/>
</dbReference>
<dbReference type="PROSITE" id="PS50994">
    <property type="entry name" value="INTEGRASE"/>
    <property type="match status" value="1"/>
</dbReference>
<keyword evidence="8" id="KW-0808">Transferase</keyword>
<dbReference type="GO" id="GO:0006508">
    <property type="term" value="P:proteolysis"/>
    <property type="evidence" value="ECO:0007669"/>
    <property type="project" value="UniProtKB-KW"/>
</dbReference>
<dbReference type="Gene3D" id="3.30.70.270">
    <property type="match status" value="3"/>
</dbReference>
<keyword evidence="9" id="KW-0238">DNA-binding</keyword>
<dbReference type="SUPFAM" id="SSF53098">
    <property type="entry name" value="Ribonuclease H-like"/>
    <property type="match status" value="1"/>
</dbReference>
<evidence type="ECO:0000256" key="5">
    <source>
        <dbReference type="ARBA" id="ARBA00022842"/>
    </source>
</evidence>
<keyword evidence="7" id="KW-0695">RNA-directed DNA polymerase</keyword>
<keyword evidence="6" id="KW-0229">DNA integration</keyword>
<evidence type="ECO:0000256" key="6">
    <source>
        <dbReference type="ARBA" id="ARBA00022908"/>
    </source>
</evidence>
<evidence type="ECO:0000256" key="12">
    <source>
        <dbReference type="SAM" id="MobiDB-lite"/>
    </source>
</evidence>
<sequence length="1752" mass="200410">MVLTFADTHNMIAYLTKSDASAGFNQIIDFLNGRSIKYALTVNPNIYVSCIKHFWTSVSVKKVNDVTRLQALVDKKMVIITEATIRDALRLADAEGIDSLPNEEIFTELARMGVKRTSWNEFSSSMASTVICLSTGRKFEFSKYIFNSLVRNVDSSSKFYMYLRFLQLMIRGQVGNLSSHTTKYSSPALTQKVFANIRRVRKGCSGVETPLFEGMLVVQQVDESIVELKYDVPAVGVADEGAAEVNVDAVPAGVDEPSLPLPTPSTQPPPPSQDIPSTSQRVKKLERRNKLKVSKLRRLKRIGTSQKVKTSDDTVMDDVSKQGMMITDMDADVDVTLKDIAKDVAVDAKTEESVLSMQDDKVEPAKLQEVVEVVTTAKLIPKVVTAASATITAAAPQLTTVDAPTLNTAPRAARRRKGVVIRDPEETTTPSTIIHTKAKSKDKRKRIMVEEPKPLKKHAQIEQDEAYARELEVELNKNIDWDEMIDHVQRKEKEDNVVKRNVAGFKMDYFKGMTYDDIHPIFKKKFNSNVAFLQKTKGKIEEEDSRALKRTIPNDEDAVYTKATPLARKVPVVDYEIYTKNNKPCYKIIRADGSPQLFLSFLSLLRNFNREDLEVLWKLVKERFASSKPKNFSDDFLLTTLTYMFEKPDVQAQVWKNQRTVYGLAKIIMVNIIPPDHVDEVPFVKPNQHDDVPVVPEPILVDEDEVSEEDEFEKEEDPQEEEDDMEINIEEDENESKLTYPYEEVDPFNPLSPAFESEPDNEIKMASISRLLFGRETAHALVEKKEKAKDKFYGKFILESGNEVCSSAEKGTSAMEKLVEELGNTEDKNEQVERDLYWTRVQAHEFYQEMIHKGFVFKERPNEAINVQIKDEKSPSSESIMPLKSAPMTQAAERERQANVRNDASGYGPVRGQDSAPAVRKCTFYGFMKCNPSIFCGVEGAVELQRWFEKTETIFEINECAKGKKVKFTAAALEGPALTWWKTKRFNEHALICPRMVELERVKVDAYIRGLTNNIKGEVTSSKPADLNEVCMIKCHKCGKVGQKARSFVDTRFSAMLDMDPIKIGASYEVELADGRVFPEEFPRLPPPRQVEFRVDLVAWAAPIARAPYRLEPFKMKELLVQLQELLEKGFIRLSVIANRYTLPRIDDLFDQLHGSSVYSKIVLRSGYHQLHIKEEDILITSFRTRYGHFESQDVKEHEKHLKIILELPKKERLYAKFSKCDFWLDLVQFLGYVIDRSGVHVDPAKIEAIKRGLLKVFLISKPLTKLTQKNKKYEWGKEEEEAFQTLKWKLCSAPILTFPKGTKDFVVYCDASLTGYEAVLMQREKVIVYASRHLKVHEENYTTYDLELGAVVFALRLWRHYLYGTKWNKLLSNYDCEIRYHPGKENVVADALSRKERIRPLCVRALMMTIHNDLPKRIREAQKGAMKKKYVRKENLGRLIKLIFEFRPDGTCCFGNHKMYQDLKPFYWWPNMKADIAMDVSKCLTCMKSKLSIRNSLDCYNNLIPVWKWGSITMDFVNGLPRTPSGYDTIWVIVDRLTKSAHFLPMKKTDSMEKLTRLYLKEIMCRHDVPVLIISNRDSHFTSRFWRSLQEALGKNLDMSIAYHPQTDGQSEMTIQTLEHMLRACVIDFGSSWDSHLPLSEVGDIQLTGPKLIRDTIEKIVQIKNRLLAAHSHQKSYANKRLKPLEFKVGDMVLLKVSPWKGTMRFGKRGKLSPVAYTLELPEELKGIHSTFHVSNLMKCLAEDDGSSVDT</sequence>
<keyword evidence="1" id="KW-0645">Protease</keyword>
<name>A0A6L2LQ27_TANCI</name>
<evidence type="ECO:0000256" key="3">
    <source>
        <dbReference type="ARBA" id="ARBA00022750"/>
    </source>
</evidence>
<gene>
    <name evidence="14" type="ORF">Tci_035035</name>
</gene>
<feature type="domain" description="Integrase catalytic" evidence="13">
    <location>
        <begin position="1502"/>
        <end position="1693"/>
    </location>
</feature>
<dbReference type="CDD" id="cd09274">
    <property type="entry name" value="RNase_HI_RT_Ty3"/>
    <property type="match status" value="1"/>
</dbReference>
<dbReference type="InterPro" id="IPR050951">
    <property type="entry name" value="Retrovirus_Pol_polyprotein"/>
</dbReference>
<dbReference type="InterPro" id="IPR036397">
    <property type="entry name" value="RNaseH_sf"/>
</dbReference>